<gene>
    <name evidence="2" type="ORF">ACFQ00_01630</name>
</gene>
<protein>
    <submittedName>
        <fullName evidence="2">Uncharacterized protein</fullName>
    </submittedName>
</protein>
<evidence type="ECO:0000256" key="1">
    <source>
        <dbReference type="SAM" id="Phobius"/>
    </source>
</evidence>
<keyword evidence="1" id="KW-0812">Transmembrane</keyword>
<keyword evidence="1" id="KW-1133">Transmembrane helix</keyword>
<feature type="transmembrane region" description="Helical" evidence="1">
    <location>
        <begin position="78"/>
        <end position="97"/>
    </location>
</feature>
<dbReference type="EMBL" id="JBHTIK010000001">
    <property type="protein sequence ID" value="MFD0847014.1"/>
    <property type="molecule type" value="Genomic_DNA"/>
</dbReference>
<organism evidence="2 3">
    <name type="scientific">Sphingosinicella xenopeptidilytica</name>
    <dbReference type="NCBI Taxonomy" id="364098"/>
    <lineage>
        <taxon>Bacteria</taxon>
        <taxon>Pseudomonadati</taxon>
        <taxon>Pseudomonadota</taxon>
        <taxon>Alphaproteobacteria</taxon>
        <taxon>Sphingomonadales</taxon>
        <taxon>Sphingosinicellaceae</taxon>
        <taxon>Sphingosinicella</taxon>
    </lineage>
</organism>
<comment type="caution">
    <text evidence="2">The sequence shown here is derived from an EMBL/GenBank/DDBJ whole genome shotgun (WGS) entry which is preliminary data.</text>
</comment>
<evidence type="ECO:0000313" key="2">
    <source>
        <dbReference type="EMBL" id="MFD0847014.1"/>
    </source>
</evidence>
<proteinExistence type="predicted"/>
<dbReference type="Proteomes" id="UP001597124">
    <property type="component" value="Unassembled WGS sequence"/>
</dbReference>
<dbReference type="RefSeq" id="WP_381485216.1">
    <property type="nucleotide sequence ID" value="NZ_JBHTIK010000001.1"/>
</dbReference>
<sequence length="122" mass="12759">MAQPELARRMGLEALGGTEKERAVLEIVKWAASISGMVAAFAVAADLGRRITGWGFVLFLLSSAAWIIAGLLDAEPALSTQNAVLFVINAVGVYRYLIRKIPTGDVSATAPAAVRHPPAASG</sequence>
<reference evidence="3" key="1">
    <citation type="journal article" date="2019" name="Int. J. Syst. Evol. Microbiol.">
        <title>The Global Catalogue of Microorganisms (GCM) 10K type strain sequencing project: providing services to taxonomists for standard genome sequencing and annotation.</title>
        <authorList>
            <consortium name="The Broad Institute Genomics Platform"/>
            <consortium name="The Broad Institute Genome Sequencing Center for Infectious Disease"/>
            <person name="Wu L."/>
            <person name="Ma J."/>
        </authorList>
    </citation>
    <scope>NUCLEOTIDE SEQUENCE [LARGE SCALE GENOMIC DNA]</scope>
    <source>
        <strain evidence="3">CCUG 52537</strain>
    </source>
</reference>
<feature type="transmembrane region" description="Helical" evidence="1">
    <location>
        <begin position="54"/>
        <end position="72"/>
    </location>
</feature>
<keyword evidence="1" id="KW-0472">Membrane</keyword>
<keyword evidence="3" id="KW-1185">Reference proteome</keyword>
<evidence type="ECO:0000313" key="3">
    <source>
        <dbReference type="Proteomes" id="UP001597124"/>
    </source>
</evidence>
<accession>A0ABW3BZG7</accession>
<name>A0ABW3BZG7_SPHXN</name>